<dbReference type="FunFam" id="3.40.309.10:FF:000009">
    <property type="entry name" value="Aldehyde dehydrogenase A"/>
    <property type="match status" value="1"/>
</dbReference>
<dbReference type="PROSITE" id="PS00687">
    <property type="entry name" value="ALDEHYDE_DEHYDR_GLU"/>
    <property type="match status" value="1"/>
</dbReference>
<feature type="domain" description="Aldehyde dehydrogenase" evidence="6">
    <location>
        <begin position="27"/>
        <end position="487"/>
    </location>
</feature>
<dbReference type="InterPro" id="IPR015590">
    <property type="entry name" value="Aldehyde_DH_dom"/>
</dbReference>
<feature type="active site" evidence="4">
    <location>
        <position position="266"/>
    </location>
</feature>
<evidence type="ECO:0000256" key="3">
    <source>
        <dbReference type="ARBA" id="ARBA00023027"/>
    </source>
</evidence>
<reference evidence="7 8" key="1">
    <citation type="submission" date="2017-10" db="EMBL/GenBank/DDBJ databases">
        <title>Two draft genome sequences of Pusillimonas sp. strains isolated from a nitrate- and radionuclide-contaminated groundwater in Russia.</title>
        <authorList>
            <person name="Grouzdev D.S."/>
            <person name="Tourova T.P."/>
            <person name="Goeva M.A."/>
            <person name="Babich T.L."/>
            <person name="Sokolova D.S."/>
            <person name="Abdullin R."/>
            <person name="Poltaraus A.B."/>
            <person name="Toshchakov S.V."/>
            <person name="Nazina T.N."/>
        </authorList>
    </citation>
    <scope>NUCLEOTIDE SEQUENCE [LARGE SCALE GENOMIC DNA]</scope>
    <source>
        <strain evidence="7 8">JR1/69-2-13</strain>
    </source>
</reference>
<dbReference type="Gene3D" id="3.40.309.10">
    <property type="entry name" value="Aldehyde Dehydrogenase, Chain A, domain 2"/>
    <property type="match status" value="1"/>
</dbReference>
<keyword evidence="3" id="KW-0520">NAD</keyword>
<dbReference type="InterPro" id="IPR029510">
    <property type="entry name" value="Ald_DH_CS_GLU"/>
</dbReference>
<dbReference type="GO" id="GO:0016620">
    <property type="term" value="F:oxidoreductase activity, acting on the aldehyde or oxo group of donors, NAD or NADP as acceptor"/>
    <property type="evidence" value="ECO:0007669"/>
    <property type="project" value="InterPro"/>
</dbReference>
<dbReference type="Gene3D" id="3.40.605.10">
    <property type="entry name" value="Aldehyde Dehydrogenase, Chain A, domain 1"/>
    <property type="match status" value="1"/>
</dbReference>
<dbReference type="EMBL" id="PDNV01000007">
    <property type="protein sequence ID" value="PLC53479.1"/>
    <property type="molecule type" value="Genomic_DNA"/>
</dbReference>
<dbReference type="SUPFAM" id="SSF53720">
    <property type="entry name" value="ALDH-like"/>
    <property type="match status" value="1"/>
</dbReference>
<dbReference type="RefSeq" id="WP_102070202.1">
    <property type="nucleotide sequence ID" value="NZ_PDNV01000007.1"/>
</dbReference>
<dbReference type="CDD" id="cd07151">
    <property type="entry name" value="ALDH_HBenzADH"/>
    <property type="match status" value="1"/>
</dbReference>
<dbReference type="Proteomes" id="UP000234328">
    <property type="component" value="Unassembled WGS sequence"/>
</dbReference>
<evidence type="ECO:0000313" key="8">
    <source>
        <dbReference type="Proteomes" id="UP000234328"/>
    </source>
</evidence>
<evidence type="ECO:0000256" key="4">
    <source>
        <dbReference type="PROSITE-ProRule" id="PRU10007"/>
    </source>
</evidence>
<dbReference type="InterPro" id="IPR016161">
    <property type="entry name" value="Ald_DH/histidinol_DH"/>
</dbReference>
<sequence length="498" mass="53809">MSANAYPVSESLSPYSGFDKQYLAGEWRSGRSDRVQTDTNPFNGEVLAKIQLANQDDINTAYNAAASVQREWSARLPDERAQVLRRAIEIMDTRADEIRSWITRESGSTHTKAAIELGSARAITVEAATFPNRVEGRILASSVKGQESRVYREPLGVVGIISPWNFPFHLSMRSVSPALALGNSVVLKPASDTPITGGLLLAKIFEEAGLPPGVLSVVIGAGSEIGDFFVAHRIPRLISFTGSTDVGRNVGRIASGGRHIKRVALELGGNAPLVVLADADIEQAVHAAVVGRFLHQGQICMSTNRVIVDASIHDAFVDAAAQRVRALPYGDPSDPKTVVGPIINARQLANIQQRIKQAKADGAQAIAEGDAVGNVLPPHLFCNVDPSWSIAKEESFGPVLPIIKSQNEQHALELANDTEYGLSSAVFTRDLERGVRFARGIVAGMTHINGMSVDDQTNAPFGGEKNSGLGRFNGDWAIDEFTRAQWITLQYEPRKYPF</sequence>
<gene>
    <name evidence="7" type="ORF">CR155_11585</name>
</gene>
<evidence type="ECO:0000259" key="6">
    <source>
        <dbReference type="Pfam" id="PF00171"/>
    </source>
</evidence>
<dbReference type="InterPro" id="IPR016163">
    <property type="entry name" value="Ald_DH_C"/>
</dbReference>
<dbReference type="FunFam" id="3.40.605.10:FF:000007">
    <property type="entry name" value="NAD/NADP-dependent betaine aldehyde dehydrogenase"/>
    <property type="match status" value="1"/>
</dbReference>
<dbReference type="OrthoDB" id="6187633at2"/>
<name>A0A2N4UEN9_9BURK</name>
<dbReference type="PANTHER" id="PTHR42986">
    <property type="entry name" value="BENZALDEHYDE DEHYDROGENASE YFMT"/>
    <property type="match status" value="1"/>
</dbReference>
<evidence type="ECO:0000256" key="5">
    <source>
        <dbReference type="RuleBase" id="RU003345"/>
    </source>
</evidence>
<proteinExistence type="inferred from homology"/>
<keyword evidence="8" id="KW-1185">Reference proteome</keyword>
<dbReference type="AlphaFoldDB" id="A0A2N4UEN9"/>
<keyword evidence="2 5" id="KW-0560">Oxidoreductase</keyword>
<accession>A0A2N4UEN9</accession>
<protein>
    <submittedName>
        <fullName evidence="7">Aldehyde dehydrogenase</fullName>
    </submittedName>
</protein>
<dbReference type="Pfam" id="PF00171">
    <property type="entry name" value="Aldedh"/>
    <property type="match status" value="1"/>
</dbReference>
<evidence type="ECO:0000256" key="2">
    <source>
        <dbReference type="ARBA" id="ARBA00023002"/>
    </source>
</evidence>
<dbReference type="PANTHER" id="PTHR42986:SF1">
    <property type="entry name" value="BENZALDEHYDE DEHYDROGENASE YFMT"/>
    <property type="match status" value="1"/>
</dbReference>
<comment type="similarity">
    <text evidence="1 5">Belongs to the aldehyde dehydrogenase family.</text>
</comment>
<organism evidence="7 8">
    <name type="scientific">Pollutimonas nitritireducens</name>
    <dbReference type="NCBI Taxonomy" id="2045209"/>
    <lineage>
        <taxon>Bacteria</taxon>
        <taxon>Pseudomonadati</taxon>
        <taxon>Pseudomonadota</taxon>
        <taxon>Betaproteobacteria</taxon>
        <taxon>Burkholderiales</taxon>
        <taxon>Alcaligenaceae</taxon>
        <taxon>Pollutimonas</taxon>
    </lineage>
</organism>
<evidence type="ECO:0000313" key="7">
    <source>
        <dbReference type="EMBL" id="PLC53479.1"/>
    </source>
</evidence>
<comment type="caution">
    <text evidence="7">The sequence shown here is derived from an EMBL/GenBank/DDBJ whole genome shotgun (WGS) entry which is preliminary data.</text>
</comment>
<dbReference type="InterPro" id="IPR016162">
    <property type="entry name" value="Ald_DH_N"/>
</dbReference>
<evidence type="ECO:0000256" key="1">
    <source>
        <dbReference type="ARBA" id="ARBA00009986"/>
    </source>
</evidence>